<evidence type="ECO:0000256" key="2">
    <source>
        <dbReference type="SAM" id="Phobius"/>
    </source>
</evidence>
<evidence type="ECO:0000313" key="4">
    <source>
        <dbReference type="Proteomes" id="UP001439008"/>
    </source>
</evidence>
<dbReference type="Proteomes" id="UP001439008">
    <property type="component" value="Unassembled WGS sequence"/>
</dbReference>
<proteinExistence type="predicted"/>
<sequence length="225" mass="25311">MTTEEDIRDNEITTTSSTKATATAVTKSNKFLSGSSMYIITGLIGLFVLFFGIYVSVSVYKKTIHVRASRKHIVEQIQKVDPNYTALHTRSEIQPHVTHSGQHGNPASNFSPVFDDDIYYEEVDVYNSADESNMLENYQVPSETNNQFNPHTYLSRPTDSYQTPVADEYLTPVADTYLTPVEDAYLTPVEDAYLTPVEDAYLTPVEDAYSTPVANARHEYIDVIE</sequence>
<keyword evidence="2" id="KW-0472">Membrane</keyword>
<accession>A0ABV2AR24</accession>
<evidence type="ECO:0000256" key="1">
    <source>
        <dbReference type="SAM" id="MobiDB-lite"/>
    </source>
</evidence>
<organism evidence="3 4">
    <name type="scientific">Bonamia ostreae</name>
    <dbReference type="NCBI Taxonomy" id="126728"/>
    <lineage>
        <taxon>Eukaryota</taxon>
        <taxon>Sar</taxon>
        <taxon>Rhizaria</taxon>
        <taxon>Endomyxa</taxon>
        <taxon>Ascetosporea</taxon>
        <taxon>Haplosporida</taxon>
        <taxon>Bonamia</taxon>
    </lineage>
</organism>
<name>A0ABV2AR24_9EUKA</name>
<feature type="transmembrane region" description="Helical" evidence="2">
    <location>
        <begin position="37"/>
        <end position="60"/>
    </location>
</feature>
<keyword evidence="2" id="KW-1133">Transmembrane helix</keyword>
<dbReference type="EMBL" id="JBDODL010002257">
    <property type="protein sequence ID" value="MES1922128.1"/>
    <property type="molecule type" value="Genomic_DNA"/>
</dbReference>
<gene>
    <name evidence="3" type="ORF">MHBO_003643</name>
</gene>
<feature type="region of interest" description="Disordered" evidence="1">
    <location>
        <begin position="141"/>
        <end position="160"/>
    </location>
</feature>
<keyword evidence="2" id="KW-0812">Transmembrane</keyword>
<protein>
    <submittedName>
        <fullName evidence="3">Uncharacterized protein</fullName>
    </submittedName>
</protein>
<comment type="caution">
    <text evidence="3">The sequence shown here is derived from an EMBL/GenBank/DDBJ whole genome shotgun (WGS) entry which is preliminary data.</text>
</comment>
<reference evidence="3 4" key="1">
    <citation type="journal article" date="2024" name="BMC Biol.">
        <title>Comparative genomics of Ascetosporea gives new insight into the evolutionary basis for animal parasitism in Rhizaria.</title>
        <authorList>
            <person name="Hiltunen Thoren M."/>
            <person name="Onut-Brannstrom I."/>
            <person name="Alfjorden A."/>
            <person name="Peckova H."/>
            <person name="Swords F."/>
            <person name="Hooper C."/>
            <person name="Holzer A.S."/>
            <person name="Bass D."/>
            <person name="Burki F."/>
        </authorList>
    </citation>
    <scope>NUCLEOTIDE SEQUENCE [LARGE SCALE GENOMIC DNA]</scope>
    <source>
        <strain evidence="3">20-A016</strain>
    </source>
</reference>
<evidence type="ECO:0000313" key="3">
    <source>
        <dbReference type="EMBL" id="MES1922128.1"/>
    </source>
</evidence>
<keyword evidence="4" id="KW-1185">Reference proteome</keyword>